<feature type="transmembrane region" description="Helical" evidence="1">
    <location>
        <begin position="7"/>
        <end position="24"/>
    </location>
</feature>
<sequence length="336" mass="39270">MFRTYQIKWGIFLSITFAAIGFLQKFEHIENHQIRILIENVLRSFGNISICWFIHNYFILHFAKKKNNITKGIISNIIVICILLGLDYLSIEFRSRLSMTDSPNYNNVQDFLINLTKISFISVFIYIVIYNIQINIILQKSKLENEILKQAQLRAQLLSLQQQVSPHFLFNSLSTLKTIAKDQETKTYVIQLSNVYRYLLNFNEHHLASVRNELAFMKSYLYILQERFEDALEISIHVPDEFLHYRIPTLSLQLLIENAVKHNVVSPEKPLRIRIYTNDHPSLIVENSFQPKLSVEESTGKGLQNIKERYQLLADQQVGVCEYNDIFVVTLPLLLG</sequence>
<dbReference type="PANTHER" id="PTHR34220">
    <property type="entry name" value="SENSOR HISTIDINE KINASE YPDA"/>
    <property type="match status" value="1"/>
</dbReference>
<comment type="caution">
    <text evidence="3">The sequence shown here is derived from an EMBL/GenBank/DDBJ whole genome shotgun (WGS) entry which is preliminary data.</text>
</comment>
<evidence type="ECO:0000256" key="1">
    <source>
        <dbReference type="SAM" id="Phobius"/>
    </source>
</evidence>
<gene>
    <name evidence="3" type="ORF">HDE68_001032</name>
</gene>
<dbReference type="Pfam" id="PF06580">
    <property type="entry name" value="His_kinase"/>
    <property type="match status" value="1"/>
</dbReference>
<keyword evidence="1" id="KW-1133">Transmembrane helix</keyword>
<organism evidence="3 4">
    <name type="scientific">Pedobacter cryoconitis</name>
    <dbReference type="NCBI Taxonomy" id="188932"/>
    <lineage>
        <taxon>Bacteria</taxon>
        <taxon>Pseudomonadati</taxon>
        <taxon>Bacteroidota</taxon>
        <taxon>Sphingobacteriia</taxon>
        <taxon>Sphingobacteriales</taxon>
        <taxon>Sphingobacteriaceae</taxon>
        <taxon>Pedobacter</taxon>
    </lineage>
</organism>
<feature type="domain" description="Signal transduction histidine kinase internal region" evidence="2">
    <location>
        <begin position="155"/>
        <end position="232"/>
    </location>
</feature>
<evidence type="ECO:0000313" key="3">
    <source>
        <dbReference type="EMBL" id="MBB5635147.1"/>
    </source>
</evidence>
<keyword evidence="1" id="KW-0472">Membrane</keyword>
<feature type="transmembrane region" description="Helical" evidence="1">
    <location>
        <begin position="44"/>
        <end position="60"/>
    </location>
</feature>
<dbReference type="InterPro" id="IPR010559">
    <property type="entry name" value="Sig_transdc_His_kin_internal"/>
</dbReference>
<keyword evidence="3" id="KW-0418">Kinase</keyword>
<keyword evidence="3" id="KW-0808">Transferase</keyword>
<dbReference type="AlphaFoldDB" id="A0A7W8ZJP6"/>
<feature type="transmembrane region" description="Helical" evidence="1">
    <location>
        <begin position="72"/>
        <end position="91"/>
    </location>
</feature>
<accession>A0A7W8ZJP6</accession>
<feature type="transmembrane region" description="Helical" evidence="1">
    <location>
        <begin position="111"/>
        <end position="132"/>
    </location>
</feature>
<reference evidence="3 4" key="1">
    <citation type="submission" date="2020-08" db="EMBL/GenBank/DDBJ databases">
        <title>Genomic Encyclopedia of Type Strains, Phase IV (KMG-V): Genome sequencing to study the core and pangenomes of soil and plant-associated prokaryotes.</title>
        <authorList>
            <person name="Whitman W."/>
        </authorList>
    </citation>
    <scope>NUCLEOTIDE SEQUENCE [LARGE SCALE GENOMIC DNA]</scope>
    <source>
        <strain evidence="3 4">S3M1</strain>
    </source>
</reference>
<dbReference type="InterPro" id="IPR050640">
    <property type="entry name" value="Bact_2-comp_sensor_kinase"/>
</dbReference>
<dbReference type="Proteomes" id="UP000537204">
    <property type="component" value="Unassembled WGS sequence"/>
</dbReference>
<dbReference type="GO" id="GO:0016020">
    <property type="term" value="C:membrane"/>
    <property type="evidence" value="ECO:0007669"/>
    <property type="project" value="InterPro"/>
</dbReference>
<protein>
    <submittedName>
        <fullName evidence="3">Sensor histidine kinase YesM</fullName>
    </submittedName>
</protein>
<name>A0A7W8ZJP6_9SPHI</name>
<keyword evidence="1" id="KW-0812">Transmembrane</keyword>
<dbReference type="EMBL" id="JACHCE010000001">
    <property type="protein sequence ID" value="MBB5635147.1"/>
    <property type="molecule type" value="Genomic_DNA"/>
</dbReference>
<dbReference type="RefSeq" id="WP_183879535.1">
    <property type="nucleotide sequence ID" value="NZ_JACHCE010000001.1"/>
</dbReference>
<evidence type="ECO:0000259" key="2">
    <source>
        <dbReference type="Pfam" id="PF06580"/>
    </source>
</evidence>
<proteinExistence type="predicted"/>
<dbReference type="PANTHER" id="PTHR34220:SF7">
    <property type="entry name" value="SENSOR HISTIDINE KINASE YPDA"/>
    <property type="match status" value="1"/>
</dbReference>
<dbReference type="GO" id="GO:0000155">
    <property type="term" value="F:phosphorelay sensor kinase activity"/>
    <property type="evidence" value="ECO:0007669"/>
    <property type="project" value="InterPro"/>
</dbReference>
<evidence type="ECO:0000313" key="4">
    <source>
        <dbReference type="Proteomes" id="UP000537204"/>
    </source>
</evidence>